<dbReference type="EMBL" id="AJAK01000007">
    <property type="protein sequence ID" value="EOH80668.1"/>
    <property type="molecule type" value="Genomic_DNA"/>
</dbReference>
<gene>
    <name evidence="2" type="ORF">I585_00638</name>
    <name evidence="1" type="ORF">UAI_00707</name>
</gene>
<name>R2PBY0_9ENTE</name>
<comment type="caution">
    <text evidence="1">The sequence shown here is derived from an EMBL/GenBank/DDBJ whole genome shotgun (WGS) entry which is preliminary data.</text>
</comment>
<keyword evidence="4" id="KW-1185">Reference proteome</keyword>
<evidence type="ECO:0000313" key="1">
    <source>
        <dbReference type="EMBL" id="EOH80668.1"/>
    </source>
</evidence>
<sequence>MGHLPPLKFSLNDSVQFRIANDILTGVIEFADFAHSPRRAYHSYSIFVEERGCSFAHVPEYDVLEKN</sequence>
<proteinExistence type="predicted"/>
<reference evidence="2 4" key="2">
    <citation type="submission" date="2013-03" db="EMBL/GenBank/DDBJ databases">
        <title>The Genome Sequence of Enterococcus malodoratus ATCC_43197 (PacBio/Illumina hybrid assembly).</title>
        <authorList>
            <consortium name="The Broad Institute Genomics Platform"/>
            <consortium name="The Broad Institute Genome Sequencing Center for Infectious Disease"/>
            <person name="Earl A."/>
            <person name="Russ C."/>
            <person name="Gilmore M."/>
            <person name="Surin D."/>
            <person name="Walker B."/>
            <person name="Young S."/>
            <person name="Zeng Q."/>
            <person name="Gargeya S."/>
            <person name="Fitzgerald M."/>
            <person name="Haas B."/>
            <person name="Abouelleil A."/>
            <person name="Allen A.W."/>
            <person name="Alvarado L."/>
            <person name="Arachchi H.M."/>
            <person name="Berlin A.M."/>
            <person name="Chapman S.B."/>
            <person name="Gainer-Dewar J."/>
            <person name="Goldberg J."/>
            <person name="Griggs A."/>
            <person name="Gujja S."/>
            <person name="Hansen M."/>
            <person name="Howarth C."/>
            <person name="Imamovic A."/>
            <person name="Ireland A."/>
            <person name="Larimer J."/>
            <person name="McCowan C."/>
            <person name="Murphy C."/>
            <person name="Pearson M."/>
            <person name="Poon T.W."/>
            <person name="Priest M."/>
            <person name="Roberts A."/>
            <person name="Saif S."/>
            <person name="Shea T."/>
            <person name="Sisk P."/>
            <person name="Sykes S."/>
            <person name="Wortman J."/>
            <person name="Nusbaum C."/>
            <person name="Birren B."/>
        </authorList>
    </citation>
    <scope>NUCLEOTIDE SEQUENCE [LARGE SCALE GENOMIC DNA]</scope>
    <source>
        <strain evidence="2 4">ATCC 43197</strain>
    </source>
</reference>
<organism evidence="1 3">
    <name type="scientific">Enterococcus malodoratus ATCC 43197</name>
    <dbReference type="NCBI Taxonomy" id="1158601"/>
    <lineage>
        <taxon>Bacteria</taxon>
        <taxon>Bacillati</taxon>
        <taxon>Bacillota</taxon>
        <taxon>Bacilli</taxon>
        <taxon>Lactobacillales</taxon>
        <taxon>Enterococcaceae</taxon>
        <taxon>Enterococcus</taxon>
    </lineage>
</organism>
<dbReference type="Proteomes" id="UP000013783">
    <property type="component" value="Unassembled WGS sequence"/>
</dbReference>
<reference evidence="1 3" key="1">
    <citation type="submission" date="2013-02" db="EMBL/GenBank/DDBJ databases">
        <title>The Genome Sequence of Enterococcus malodoratus ATCC_43197.</title>
        <authorList>
            <consortium name="The Broad Institute Genome Sequencing Platform"/>
            <consortium name="The Broad Institute Genome Sequencing Center for Infectious Disease"/>
            <person name="Earl A.M."/>
            <person name="Gilmore M.S."/>
            <person name="Lebreton F."/>
            <person name="Walker B."/>
            <person name="Young S.K."/>
            <person name="Zeng Q."/>
            <person name="Gargeya S."/>
            <person name="Fitzgerald M."/>
            <person name="Haas B."/>
            <person name="Abouelleil A."/>
            <person name="Alvarado L."/>
            <person name="Arachchi H.M."/>
            <person name="Berlin A.M."/>
            <person name="Chapman S.B."/>
            <person name="Dewar J."/>
            <person name="Goldberg J."/>
            <person name="Griggs A."/>
            <person name="Gujja S."/>
            <person name="Hansen M."/>
            <person name="Howarth C."/>
            <person name="Imamovic A."/>
            <person name="Larimer J."/>
            <person name="McCowan C."/>
            <person name="Murphy C."/>
            <person name="Neiman D."/>
            <person name="Pearson M."/>
            <person name="Priest M."/>
            <person name="Roberts A."/>
            <person name="Saif S."/>
            <person name="Shea T."/>
            <person name="Sisk P."/>
            <person name="Sykes S."/>
            <person name="Wortman J."/>
            <person name="Nusbaum C."/>
            <person name="Birren B."/>
        </authorList>
    </citation>
    <scope>NUCLEOTIDE SEQUENCE [LARGE SCALE GENOMIC DNA]</scope>
    <source>
        <strain evidence="1 3">ATCC 43197</strain>
    </source>
</reference>
<dbReference type="Proteomes" id="UP000014148">
    <property type="component" value="Unassembled WGS sequence"/>
</dbReference>
<dbReference type="OrthoDB" id="2186386at2"/>
<dbReference type="PATRIC" id="fig|1158601.3.peg.687"/>
<dbReference type="EMBL" id="ASWA01000002">
    <property type="protein sequence ID" value="EOT69177.1"/>
    <property type="molecule type" value="Genomic_DNA"/>
</dbReference>
<evidence type="ECO:0000313" key="4">
    <source>
        <dbReference type="Proteomes" id="UP000014148"/>
    </source>
</evidence>
<evidence type="ECO:0000313" key="3">
    <source>
        <dbReference type="Proteomes" id="UP000013783"/>
    </source>
</evidence>
<accession>R2PBY0</accession>
<dbReference type="STRING" id="71451.RV07_GL000668"/>
<dbReference type="AlphaFoldDB" id="R2PBY0"/>
<protein>
    <submittedName>
        <fullName evidence="1">Uncharacterized protein</fullName>
    </submittedName>
</protein>
<evidence type="ECO:0000313" key="2">
    <source>
        <dbReference type="EMBL" id="EOT69177.1"/>
    </source>
</evidence>